<sequence length="447" mass="51903">MYCFKIVALFLLIKVCENCDTCGEPLYLTSLIESGQIQQAKKLSRVWAKHFGCETESYSGYLTVNKNYNSNLFFWFFKSKNLNAPILLWLQGGPGATSLMGLFMLNGPFKITKKLRIKCRTYSWTKRFSMLYIDQPVGTGFSFTDNENGYSKNLNESTDDLLNALTQFFKMFTELRGNEFYATGEAYGGKFASALAYKIHNDEKSTINLKGIAVGNAFIDPISYLELSGLLYQLSLIDEQQRVLFEENETEIKELIKEEQYSTAFDKYDQLFLRSFYTGKTLYNNFTGYENFQNFLHQRNQVNLTILGELFKDTKIRRNLHVGNLSFHVSNHPVLMALKEDFFRSAKEILIGVMDNYRVMLYSGNLDIIVAPVFNNRMLNNLKWKHSDAYLKAERKIWRTGKTEIIGYIKNVYDFYEVIIRNSGHLVPLEKPKFAFEMITKFINNQM</sequence>
<evidence type="ECO:0000256" key="5">
    <source>
        <dbReference type="ARBA" id="ARBA00022801"/>
    </source>
</evidence>
<dbReference type="PANTHER" id="PTHR11802">
    <property type="entry name" value="SERINE PROTEASE FAMILY S10 SERINE CARBOXYPEPTIDASE"/>
    <property type="match status" value="1"/>
</dbReference>
<evidence type="ECO:0000256" key="7">
    <source>
        <dbReference type="SAM" id="SignalP"/>
    </source>
</evidence>
<keyword evidence="5" id="KW-0378">Hydrolase</keyword>
<dbReference type="EMBL" id="NCKV01013073">
    <property type="protein sequence ID" value="RWS21246.1"/>
    <property type="molecule type" value="Genomic_DNA"/>
</dbReference>
<keyword evidence="2 8" id="KW-0121">Carboxypeptidase</keyword>
<feature type="signal peptide" evidence="7">
    <location>
        <begin position="1"/>
        <end position="18"/>
    </location>
</feature>
<protein>
    <submittedName>
        <fullName evidence="8">Venom serine carboxypeptidase-like protein</fullName>
    </submittedName>
</protein>
<comment type="caution">
    <text evidence="8">The sequence shown here is derived from an EMBL/GenBank/DDBJ whole genome shotgun (WGS) entry which is preliminary data.</text>
</comment>
<dbReference type="InterPro" id="IPR033124">
    <property type="entry name" value="Ser_caboxypep_his_AS"/>
</dbReference>
<name>A0A443S151_9ACAR</name>
<evidence type="ECO:0000256" key="2">
    <source>
        <dbReference type="ARBA" id="ARBA00022645"/>
    </source>
</evidence>
<evidence type="ECO:0000256" key="1">
    <source>
        <dbReference type="ARBA" id="ARBA00009431"/>
    </source>
</evidence>
<comment type="similarity">
    <text evidence="1">Belongs to the peptidase S10 family.</text>
</comment>
<evidence type="ECO:0000256" key="3">
    <source>
        <dbReference type="ARBA" id="ARBA00022670"/>
    </source>
</evidence>
<keyword evidence="9" id="KW-1185">Reference proteome</keyword>
<dbReference type="InterPro" id="IPR029058">
    <property type="entry name" value="AB_hydrolase_fold"/>
</dbReference>
<dbReference type="VEuPathDB" id="VectorBase:LDEU010794"/>
<keyword evidence="3" id="KW-0645">Protease</keyword>
<dbReference type="SUPFAM" id="SSF53474">
    <property type="entry name" value="alpha/beta-Hydrolases"/>
    <property type="match status" value="1"/>
</dbReference>
<dbReference type="Pfam" id="PF00450">
    <property type="entry name" value="Peptidase_S10"/>
    <property type="match status" value="1"/>
</dbReference>
<dbReference type="PROSITE" id="PS00560">
    <property type="entry name" value="CARBOXYPEPT_SER_HIS"/>
    <property type="match status" value="1"/>
</dbReference>
<keyword evidence="6" id="KW-0325">Glycoprotein</keyword>
<feature type="chain" id="PRO_5019265885" evidence="7">
    <location>
        <begin position="19"/>
        <end position="447"/>
    </location>
</feature>
<proteinExistence type="inferred from homology"/>
<dbReference type="GO" id="GO:0004185">
    <property type="term" value="F:serine-type carboxypeptidase activity"/>
    <property type="evidence" value="ECO:0007669"/>
    <property type="project" value="InterPro"/>
</dbReference>
<dbReference type="AlphaFoldDB" id="A0A443S151"/>
<dbReference type="Gene3D" id="3.40.50.1820">
    <property type="entry name" value="alpha/beta hydrolase"/>
    <property type="match status" value="1"/>
</dbReference>
<evidence type="ECO:0000256" key="4">
    <source>
        <dbReference type="ARBA" id="ARBA00022729"/>
    </source>
</evidence>
<dbReference type="InterPro" id="IPR001563">
    <property type="entry name" value="Peptidase_S10"/>
</dbReference>
<dbReference type="Proteomes" id="UP000288716">
    <property type="component" value="Unassembled WGS sequence"/>
</dbReference>
<organism evidence="8 9">
    <name type="scientific">Leptotrombidium deliense</name>
    <dbReference type="NCBI Taxonomy" id="299467"/>
    <lineage>
        <taxon>Eukaryota</taxon>
        <taxon>Metazoa</taxon>
        <taxon>Ecdysozoa</taxon>
        <taxon>Arthropoda</taxon>
        <taxon>Chelicerata</taxon>
        <taxon>Arachnida</taxon>
        <taxon>Acari</taxon>
        <taxon>Acariformes</taxon>
        <taxon>Trombidiformes</taxon>
        <taxon>Prostigmata</taxon>
        <taxon>Anystina</taxon>
        <taxon>Parasitengona</taxon>
        <taxon>Trombiculoidea</taxon>
        <taxon>Trombiculidae</taxon>
        <taxon>Leptotrombidium</taxon>
    </lineage>
</organism>
<accession>A0A443S151</accession>
<evidence type="ECO:0000313" key="8">
    <source>
        <dbReference type="EMBL" id="RWS21246.1"/>
    </source>
</evidence>
<evidence type="ECO:0000256" key="6">
    <source>
        <dbReference type="ARBA" id="ARBA00023180"/>
    </source>
</evidence>
<dbReference type="GO" id="GO:0006508">
    <property type="term" value="P:proteolysis"/>
    <property type="evidence" value="ECO:0007669"/>
    <property type="project" value="UniProtKB-KW"/>
</dbReference>
<keyword evidence="4 7" id="KW-0732">Signal</keyword>
<gene>
    <name evidence="8" type="ORF">B4U80_08066</name>
</gene>
<dbReference type="OrthoDB" id="443318at2759"/>
<evidence type="ECO:0000313" key="9">
    <source>
        <dbReference type="Proteomes" id="UP000288716"/>
    </source>
</evidence>
<dbReference type="STRING" id="299467.A0A443S151"/>
<dbReference type="PANTHER" id="PTHR11802:SF472">
    <property type="entry name" value="SERINE CARBOXYPEPTIDASE CPVL-RELATED"/>
    <property type="match status" value="1"/>
</dbReference>
<dbReference type="PRINTS" id="PR00724">
    <property type="entry name" value="CRBOXYPTASEC"/>
</dbReference>
<reference evidence="8 9" key="1">
    <citation type="journal article" date="2018" name="Gigascience">
        <title>Genomes of trombidid mites reveal novel predicted allergens and laterally-transferred genes associated with secondary metabolism.</title>
        <authorList>
            <person name="Dong X."/>
            <person name="Chaisiri K."/>
            <person name="Xia D."/>
            <person name="Armstrong S.D."/>
            <person name="Fang Y."/>
            <person name="Donnelly M.J."/>
            <person name="Kadowaki T."/>
            <person name="McGarry J.W."/>
            <person name="Darby A.C."/>
            <person name="Makepeace B.L."/>
        </authorList>
    </citation>
    <scope>NUCLEOTIDE SEQUENCE [LARGE SCALE GENOMIC DNA]</scope>
    <source>
        <strain evidence="8">UoL-UT</strain>
    </source>
</reference>